<evidence type="ECO:0000313" key="2">
    <source>
        <dbReference type="EMBL" id="HFZ09396.1"/>
    </source>
</evidence>
<comment type="caution">
    <text evidence="2">The sequence shown here is derived from an EMBL/GenBank/DDBJ whole genome shotgun (WGS) entry which is preliminary data.</text>
</comment>
<dbReference type="AlphaFoldDB" id="A0A7V3JAQ0"/>
<name>A0A7V3JAQ0_UNCC3</name>
<proteinExistence type="predicted"/>
<feature type="region of interest" description="Disordered" evidence="1">
    <location>
        <begin position="1"/>
        <end position="35"/>
    </location>
</feature>
<feature type="compositionally biased region" description="Low complexity" evidence="1">
    <location>
        <begin position="10"/>
        <end position="21"/>
    </location>
</feature>
<evidence type="ECO:0000256" key="1">
    <source>
        <dbReference type="SAM" id="MobiDB-lite"/>
    </source>
</evidence>
<dbReference type="EMBL" id="DTGG01000141">
    <property type="protein sequence ID" value="HFZ09396.1"/>
    <property type="molecule type" value="Genomic_DNA"/>
</dbReference>
<gene>
    <name evidence="2" type="ORF">ENV41_04635</name>
</gene>
<organism evidence="2">
    <name type="scientific">candidate division CPR3 bacterium</name>
    <dbReference type="NCBI Taxonomy" id="2268181"/>
    <lineage>
        <taxon>Bacteria</taxon>
        <taxon>Bacteria division CPR3</taxon>
    </lineage>
</organism>
<feature type="compositionally biased region" description="Basic and acidic residues" evidence="1">
    <location>
        <begin position="22"/>
        <end position="35"/>
    </location>
</feature>
<protein>
    <submittedName>
        <fullName evidence="2">Uncharacterized protein</fullName>
    </submittedName>
</protein>
<sequence>METTKRISVEQESAVPEVSSAEEARQPKGVVESEKSPILDLETEFARRWAEVLGKENQPKDIQQGPVSKLVEGQQSGYSEDIFQKTLHFSLPKDQEQAKRAAALEEEIKRARG</sequence>
<accession>A0A7V3JAQ0</accession>
<reference evidence="2" key="1">
    <citation type="journal article" date="2020" name="mSystems">
        <title>Genome- and Community-Level Interaction Insights into Carbon Utilization and Element Cycling Functions of Hydrothermarchaeota in Hydrothermal Sediment.</title>
        <authorList>
            <person name="Zhou Z."/>
            <person name="Liu Y."/>
            <person name="Xu W."/>
            <person name="Pan J."/>
            <person name="Luo Z.H."/>
            <person name="Li M."/>
        </authorList>
    </citation>
    <scope>NUCLEOTIDE SEQUENCE [LARGE SCALE GENOMIC DNA]</scope>
    <source>
        <strain evidence="2">SpSt-757</strain>
    </source>
</reference>